<keyword evidence="2" id="KW-1185">Reference proteome</keyword>
<dbReference type="Proteomes" id="UP001626550">
    <property type="component" value="Unassembled WGS sequence"/>
</dbReference>
<name>A0ABD2PR76_9PLAT</name>
<sequence>EFCKSIDSMCEVHETADSKCCSPMVCNTSKRYGKCAKCADKGNLCSSNTECCGKRCHDGRCK</sequence>
<dbReference type="AlphaFoldDB" id="A0ABD2PR76"/>
<evidence type="ECO:0008006" key="3">
    <source>
        <dbReference type="Google" id="ProtNLM"/>
    </source>
</evidence>
<evidence type="ECO:0000313" key="2">
    <source>
        <dbReference type="Proteomes" id="UP001626550"/>
    </source>
</evidence>
<dbReference type="EMBL" id="JBJKFK010003570">
    <property type="protein sequence ID" value="KAL3309759.1"/>
    <property type="molecule type" value="Genomic_DNA"/>
</dbReference>
<comment type="caution">
    <text evidence="1">The sequence shown here is derived from an EMBL/GenBank/DDBJ whole genome shotgun (WGS) entry which is preliminary data.</text>
</comment>
<gene>
    <name evidence="1" type="ORF">Ciccas_011691</name>
</gene>
<evidence type="ECO:0000313" key="1">
    <source>
        <dbReference type="EMBL" id="KAL3309759.1"/>
    </source>
</evidence>
<reference evidence="1 2" key="1">
    <citation type="submission" date="2024-11" db="EMBL/GenBank/DDBJ databases">
        <title>Adaptive evolution of stress response genes in parasites aligns with host niche diversity.</title>
        <authorList>
            <person name="Hahn C."/>
            <person name="Resl P."/>
        </authorList>
    </citation>
    <scope>NUCLEOTIDE SEQUENCE [LARGE SCALE GENOMIC DNA]</scope>
    <source>
        <strain evidence="1">EGGRZ-B1_66</strain>
        <tissue evidence="1">Body</tissue>
    </source>
</reference>
<proteinExistence type="predicted"/>
<feature type="non-terminal residue" evidence="1">
    <location>
        <position position="1"/>
    </location>
</feature>
<protein>
    <recommendedName>
        <fullName evidence="3">Metallothionein</fullName>
    </recommendedName>
</protein>
<organism evidence="1 2">
    <name type="scientific">Cichlidogyrus casuarinus</name>
    <dbReference type="NCBI Taxonomy" id="1844966"/>
    <lineage>
        <taxon>Eukaryota</taxon>
        <taxon>Metazoa</taxon>
        <taxon>Spiralia</taxon>
        <taxon>Lophotrochozoa</taxon>
        <taxon>Platyhelminthes</taxon>
        <taxon>Monogenea</taxon>
        <taxon>Monopisthocotylea</taxon>
        <taxon>Dactylogyridea</taxon>
        <taxon>Ancyrocephalidae</taxon>
        <taxon>Cichlidogyrus</taxon>
    </lineage>
</organism>
<accession>A0ABD2PR76</accession>